<reference evidence="1 2" key="1">
    <citation type="submission" date="2015-01" db="EMBL/GenBank/DDBJ databases">
        <title>The Genome Sequence of Rhinocladiella mackenzie CBS 650.93.</title>
        <authorList>
            <consortium name="The Broad Institute Genomics Platform"/>
            <person name="Cuomo C."/>
            <person name="de Hoog S."/>
            <person name="Gorbushina A."/>
            <person name="Stielow B."/>
            <person name="Teixiera M."/>
            <person name="Abouelleil A."/>
            <person name="Chapman S.B."/>
            <person name="Priest M."/>
            <person name="Young S.K."/>
            <person name="Wortman J."/>
            <person name="Nusbaum C."/>
            <person name="Birren B."/>
        </authorList>
    </citation>
    <scope>NUCLEOTIDE SEQUENCE [LARGE SCALE GENOMIC DNA]</scope>
    <source>
        <strain evidence="1 2">CBS 650.93</strain>
    </source>
</reference>
<dbReference type="EMBL" id="KN847479">
    <property type="protein sequence ID" value="KIX03567.1"/>
    <property type="molecule type" value="Genomic_DNA"/>
</dbReference>
<dbReference type="STRING" id="1442369.A0A0D2FNF2"/>
<dbReference type="Proteomes" id="UP000053617">
    <property type="component" value="Unassembled WGS sequence"/>
</dbReference>
<dbReference type="RefSeq" id="XP_013270703.1">
    <property type="nucleotide sequence ID" value="XM_013415249.1"/>
</dbReference>
<organism evidence="1 2">
    <name type="scientific">Rhinocladiella mackenziei CBS 650.93</name>
    <dbReference type="NCBI Taxonomy" id="1442369"/>
    <lineage>
        <taxon>Eukaryota</taxon>
        <taxon>Fungi</taxon>
        <taxon>Dikarya</taxon>
        <taxon>Ascomycota</taxon>
        <taxon>Pezizomycotina</taxon>
        <taxon>Eurotiomycetes</taxon>
        <taxon>Chaetothyriomycetidae</taxon>
        <taxon>Chaetothyriales</taxon>
        <taxon>Herpotrichiellaceae</taxon>
        <taxon>Rhinocladiella</taxon>
    </lineage>
</organism>
<dbReference type="OrthoDB" id="3758478at2759"/>
<protein>
    <submittedName>
        <fullName evidence="1">Rhinocladiella mackenziei CBS 650.93 unplaced genomic scaffold supercont1.5, whole genome shotgun sequence</fullName>
    </submittedName>
</protein>
<dbReference type="GeneID" id="25295191"/>
<gene>
    <name evidence="1" type="ORF">Z518_07120</name>
</gene>
<dbReference type="PANTHER" id="PTHR39598">
    <property type="entry name" value="AUSTINOL SYNTHESIS PROTEIN F-RELATED"/>
    <property type="match status" value="1"/>
</dbReference>
<name>A0A0D2FNF2_9EURO</name>
<dbReference type="HOGENOM" id="CLU_108113_4_1_1"/>
<dbReference type="AlphaFoldDB" id="A0A0D2FNF2"/>
<evidence type="ECO:0000313" key="2">
    <source>
        <dbReference type="Proteomes" id="UP000053617"/>
    </source>
</evidence>
<proteinExistence type="predicted"/>
<dbReference type="InterPro" id="IPR050977">
    <property type="entry name" value="Fungal_Meroterpenoid_Isomerase"/>
</dbReference>
<dbReference type="VEuPathDB" id="FungiDB:Z518_07120"/>
<dbReference type="PANTHER" id="PTHR39598:SF1">
    <property type="entry name" value="AUSTINOID BIOSYNTHESIS CLUSTERS PROTEIN F-RELATED"/>
    <property type="match status" value="1"/>
</dbReference>
<accession>A0A0D2FNF2</accession>
<keyword evidence="2" id="KW-1185">Reference proteome</keyword>
<evidence type="ECO:0000313" key="1">
    <source>
        <dbReference type="EMBL" id="KIX03567.1"/>
    </source>
</evidence>
<sequence length="118" mass="13079">MARLQQSPGLMAPARSQLIETAKSVIDGYNKFTNQDILAPRSPTCMHIILPTCAGIPPCNNEPFTVVLDQFLPLFLKIFVLTIDEDEIVVDEAARKVVFHAKSTGESVAGPYRNEYDE</sequence>